<keyword evidence="1" id="KW-0175">Coiled coil</keyword>
<evidence type="ECO:0000256" key="2">
    <source>
        <dbReference type="SAM" id="MobiDB-lite"/>
    </source>
</evidence>
<keyword evidence="3" id="KW-1133">Transmembrane helix</keyword>
<feature type="transmembrane region" description="Helical" evidence="3">
    <location>
        <begin position="222"/>
        <end position="255"/>
    </location>
</feature>
<dbReference type="Proteomes" id="UP000322899">
    <property type="component" value="Unassembled WGS sequence"/>
</dbReference>
<feature type="transmembrane region" description="Helical" evidence="3">
    <location>
        <begin position="180"/>
        <end position="202"/>
    </location>
</feature>
<feature type="transmembrane region" description="Helical" evidence="3">
    <location>
        <begin position="54"/>
        <end position="77"/>
    </location>
</feature>
<feature type="region of interest" description="Disordered" evidence="2">
    <location>
        <begin position="311"/>
        <end position="336"/>
    </location>
</feature>
<sequence length="399" mass="41134">MGGQGDNPGLRERPAASGASEQDSLLQTATDERDASQRELDGLRKAARQPRGNTYFQCGVVQIVFGTLAGVVAVSLIGLEVVNEQLSICKPSAAIRDRQLLALDAELMTMLRGLGWLIVAALALSTASTGFGLPFPPVVLSDWSSPAPWPVQKEGDPKRLSEAEIMRNARLRRFSMLRDIWRPGVQVALTMTVVGAGVWAAVDGIPVVGVAAGTLGAGDPAVIAACSSPLLAVASAVSDGCILVALLYLTVLSLFACRACARRLCPDAARACLPRSLEEAEEERRNALRAQRQAARLAEAEERAEALAKQRVTGVEGTFGGTDEEQPPPGDAGSSAAAMQTLLSGAAEREATDAADAALAALAVKRPAALPAAEAEPDAEGPADGATAAAAAGQTSAAV</sequence>
<dbReference type="EMBL" id="VLTO01000025">
    <property type="protein sequence ID" value="KAA0174131.1"/>
    <property type="molecule type" value="Genomic_DNA"/>
</dbReference>
<evidence type="ECO:0000313" key="5">
    <source>
        <dbReference type="Proteomes" id="UP000322899"/>
    </source>
</evidence>
<comment type="caution">
    <text evidence="4">The sequence shown here is derived from an EMBL/GenBank/DDBJ whole genome shotgun (WGS) entry which is preliminary data.</text>
</comment>
<feature type="compositionally biased region" description="Basic and acidic residues" evidence="2">
    <location>
        <begin position="30"/>
        <end position="39"/>
    </location>
</feature>
<feature type="compositionally biased region" description="Polar residues" evidence="2">
    <location>
        <begin position="19"/>
        <end position="29"/>
    </location>
</feature>
<evidence type="ECO:0000256" key="3">
    <source>
        <dbReference type="SAM" id="Phobius"/>
    </source>
</evidence>
<evidence type="ECO:0000256" key="1">
    <source>
        <dbReference type="SAM" id="Coils"/>
    </source>
</evidence>
<dbReference type="AlphaFoldDB" id="A0A5A8EDX9"/>
<gene>
    <name evidence="4" type="ORF">FNF27_04352</name>
</gene>
<feature type="transmembrane region" description="Helical" evidence="3">
    <location>
        <begin position="114"/>
        <end position="135"/>
    </location>
</feature>
<reference evidence="4 5" key="1">
    <citation type="submission" date="2019-07" db="EMBL/GenBank/DDBJ databases">
        <title>Genomes of Cafeteria roenbergensis.</title>
        <authorList>
            <person name="Fischer M.G."/>
            <person name="Hackl T."/>
            <person name="Roman M."/>
        </authorList>
    </citation>
    <scope>NUCLEOTIDE SEQUENCE [LARGE SCALE GENOMIC DNA]</scope>
    <source>
        <strain evidence="4 5">E4-10P</strain>
    </source>
</reference>
<feature type="region of interest" description="Disordered" evidence="2">
    <location>
        <begin position="369"/>
        <end position="399"/>
    </location>
</feature>
<feature type="coiled-coil region" evidence="1">
    <location>
        <begin position="277"/>
        <end position="310"/>
    </location>
</feature>
<name>A0A5A8EDX9_CAFRO</name>
<proteinExistence type="predicted"/>
<feature type="compositionally biased region" description="Low complexity" evidence="2">
    <location>
        <begin position="382"/>
        <end position="399"/>
    </location>
</feature>
<protein>
    <submittedName>
        <fullName evidence="4">Uncharacterized protein</fullName>
    </submittedName>
</protein>
<keyword evidence="3" id="KW-0812">Transmembrane</keyword>
<keyword evidence="3" id="KW-0472">Membrane</keyword>
<dbReference type="OrthoDB" id="10453978at2759"/>
<feature type="region of interest" description="Disordered" evidence="2">
    <location>
        <begin position="1"/>
        <end position="39"/>
    </location>
</feature>
<accession>A0A5A8EDX9</accession>
<organism evidence="4 5">
    <name type="scientific">Cafeteria roenbergensis</name>
    <name type="common">Marine flagellate</name>
    <dbReference type="NCBI Taxonomy" id="33653"/>
    <lineage>
        <taxon>Eukaryota</taxon>
        <taxon>Sar</taxon>
        <taxon>Stramenopiles</taxon>
        <taxon>Bigyra</taxon>
        <taxon>Opalozoa</taxon>
        <taxon>Bicosoecida</taxon>
        <taxon>Cafeteriaceae</taxon>
        <taxon>Cafeteria</taxon>
    </lineage>
</organism>
<evidence type="ECO:0000313" key="4">
    <source>
        <dbReference type="EMBL" id="KAA0174131.1"/>
    </source>
</evidence>